<dbReference type="EMBL" id="LQXA01000013">
    <property type="protein sequence ID" value="KZC96092.1"/>
    <property type="molecule type" value="Genomic_DNA"/>
</dbReference>
<dbReference type="AlphaFoldDB" id="A0A154V3Z5"/>
<proteinExistence type="predicted"/>
<dbReference type="OrthoDB" id="4273586at2"/>
<organism evidence="2 3">
    <name type="scientific">Clavibacter tessellarius</name>
    <dbReference type="NCBI Taxonomy" id="31965"/>
    <lineage>
        <taxon>Bacteria</taxon>
        <taxon>Bacillati</taxon>
        <taxon>Actinomycetota</taxon>
        <taxon>Actinomycetes</taxon>
        <taxon>Micrococcales</taxon>
        <taxon>Microbacteriaceae</taxon>
        <taxon>Clavibacter</taxon>
    </lineage>
</organism>
<evidence type="ECO:0000256" key="1">
    <source>
        <dbReference type="SAM" id="Phobius"/>
    </source>
</evidence>
<protein>
    <recommendedName>
        <fullName evidence="4">DUF1453 domain-containing protein</fullName>
    </recommendedName>
</protein>
<feature type="transmembrane region" description="Helical" evidence="1">
    <location>
        <begin position="32"/>
        <end position="49"/>
    </location>
</feature>
<accession>A0A154V3Z5</accession>
<keyword evidence="1" id="KW-0812">Transmembrane</keyword>
<dbReference type="Proteomes" id="UP000076218">
    <property type="component" value="Unassembled WGS sequence"/>
</dbReference>
<evidence type="ECO:0000313" key="3">
    <source>
        <dbReference type="Proteomes" id="UP000076218"/>
    </source>
</evidence>
<reference evidence="2 3" key="1">
    <citation type="submission" date="2016-01" db="EMBL/GenBank/DDBJ databases">
        <title>Draft genome sequence of Clavibacter michiganensis subsp. tessellarius DOAB 609.</title>
        <authorList>
            <person name="Tambong J.T."/>
        </authorList>
    </citation>
    <scope>NUCLEOTIDE SEQUENCE [LARGE SCALE GENOMIC DNA]</scope>
    <source>
        <strain evidence="2 3">DOAB 609</strain>
    </source>
</reference>
<evidence type="ECO:0008006" key="4">
    <source>
        <dbReference type="Google" id="ProtNLM"/>
    </source>
</evidence>
<feature type="transmembrane region" description="Helical" evidence="1">
    <location>
        <begin position="90"/>
        <end position="112"/>
    </location>
</feature>
<keyword evidence="1" id="KW-1133">Transmembrane helix</keyword>
<dbReference type="STRING" id="31965.AWH51_04725"/>
<dbReference type="RefSeq" id="WP_063070613.1">
    <property type="nucleotide sequence ID" value="NZ_LQXA01000013.1"/>
</dbReference>
<sequence length="190" mass="19503">MDVSDALVSIALILLVVRQLRGRRLTLLSLLWPVLLVAWAGVEYLGAVAPFASDRALVAGLGALGAALGIACGLLTRVEARAGVVVARASWLAAAAWIAGMGGRLAFGLIALHGGGRIIAEASVRLDLHAAGTWSTALVTMALAEVVARTAVLAAHHRTITRRIVAERRHGRCASASALATPVDDGGPEG</sequence>
<gene>
    <name evidence="2" type="ORF">AWH51_04725</name>
</gene>
<keyword evidence="1" id="KW-0472">Membrane</keyword>
<evidence type="ECO:0000313" key="2">
    <source>
        <dbReference type="EMBL" id="KZC96092.1"/>
    </source>
</evidence>
<feature type="transmembrane region" description="Helical" evidence="1">
    <location>
        <begin position="56"/>
        <end position="78"/>
    </location>
</feature>
<name>A0A154V3Z5_9MICO</name>
<comment type="caution">
    <text evidence="2">The sequence shown here is derived from an EMBL/GenBank/DDBJ whole genome shotgun (WGS) entry which is preliminary data.</text>
</comment>